<evidence type="ECO:0000313" key="3">
    <source>
        <dbReference type="Proteomes" id="UP001054945"/>
    </source>
</evidence>
<dbReference type="EMBL" id="BPLR01009410">
    <property type="protein sequence ID" value="GIY31661.1"/>
    <property type="molecule type" value="Genomic_DNA"/>
</dbReference>
<reference evidence="2 3" key="1">
    <citation type="submission" date="2021-06" db="EMBL/GenBank/DDBJ databases">
        <title>Caerostris extrusa draft genome.</title>
        <authorList>
            <person name="Kono N."/>
            <person name="Arakawa K."/>
        </authorList>
    </citation>
    <scope>NUCLEOTIDE SEQUENCE [LARGE SCALE GENOMIC DNA]</scope>
</reference>
<dbReference type="Proteomes" id="UP001054945">
    <property type="component" value="Unassembled WGS sequence"/>
</dbReference>
<evidence type="ECO:0000313" key="2">
    <source>
        <dbReference type="EMBL" id="GIY31661.1"/>
    </source>
</evidence>
<proteinExistence type="predicted"/>
<evidence type="ECO:0000256" key="1">
    <source>
        <dbReference type="SAM" id="SignalP"/>
    </source>
</evidence>
<name>A0AAV4SFY1_CAEEX</name>
<comment type="caution">
    <text evidence="2">The sequence shown here is derived from an EMBL/GenBank/DDBJ whole genome shotgun (WGS) entry which is preliminary data.</text>
</comment>
<feature type="chain" id="PRO_5043864959" evidence="1">
    <location>
        <begin position="18"/>
        <end position="180"/>
    </location>
</feature>
<protein>
    <submittedName>
        <fullName evidence="2">Uncharacterized protein</fullName>
    </submittedName>
</protein>
<keyword evidence="3" id="KW-1185">Reference proteome</keyword>
<gene>
    <name evidence="2" type="primary">AVEN_92644_1</name>
    <name evidence="2" type="ORF">CEXT_74351</name>
</gene>
<organism evidence="2 3">
    <name type="scientific">Caerostris extrusa</name>
    <name type="common">Bark spider</name>
    <name type="synonym">Caerostris bankana</name>
    <dbReference type="NCBI Taxonomy" id="172846"/>
    <lineage>
        <taxon>Eukaryota</taxon>
        <taxon>Metazoa</taxon>
        <taxon>Ecdysozoa</taxon>
        <taxon>Arthropoda</taxon>
        <taxon>Chelicerata</taxon>
        <taxon>Arachnida</taxon>
        <taxon>Araneae</taxon>
        <taxon>Araneomorphae</taxon>
        <taxon>Entelegynae</taxon>
        <taxon>Araneoidea</taxon>
        <taxon>Araneidae</taxon>
        <taxon>Caerostris</taxon>
    </lineage>
</organism>
<keyword evidence="1" id="KW-0732">Signal</keyword>
<feature type="signal peptide" evidence="1">
    <location>
        <begin position="1"/>
        <end position="17"/>
    </location>
</feature>
<sequence length="180" mass="20716">MWFIVSLCSILIAHSSADSADFQCLQQHQEGEITRHFFVKEYDLPFRIQTSHRVAHQLASHILKFLLREVIGYTYVYVSSPQDDTSGEDTNETLRQISTCKTPKNCSKVDAYGPEVMINVEVWLTPGFNIEEWVETGQIDVLGPLGPVGRSGWYIAEYIVKYFWESNNTVIDHWRAFHNA</sequence>
<dbReference type="AlphaFoldDB" id="A0AAV4SFY1"/>
<accession>A0AAV4SFY1</accession>